<dbReference type="Proteomes" id="UP000718593">
    <property type="component" value="Unassembled WGS sequence"/>
</dbReference>
<name>A0A930BPE4_9RHOO</name>
<keyword evidence="1" id="KW-1133">Transmembrane helix</keyword>
<evidence type="ECO:0000313" key="3">
    <source>
        <dbReference type="Proteomes" id="UP000718593"/>
    </source>
</evidence>
<gene>
    <name evidence="2" type="ORF">HXL68_02060</name>
</gene>
<evidence type="ECO:0000313" key="2">
    <source>
        <dbReference type="EMBL" id="MBF1163804.1"/>
    </source>
</evidence>
<dbReference type="EMBL" id="JABZMI010000016">
    <property type="protein sequence ID" value="MBF1163804.1"/>
    <property type="molecule type" value="Genomic_DNA"/>
</dbReference>
<proteinExistence type="predicted"/>
<evidence type="ECO:0000256" key="1">
    <source>
        <dbReference type="SAM" id="Phobius"/>
    </source>
</evidence>
<accession>A0A930BPE4</accession>
<organism evidence="2 3">
    <name type="scientific">Dechloromonas agitata</name>
    <dbReference type="NCBI Taxonomy" id="73030"/>
    <lineage>
        <taxon>Bacteria</taxon>
        <taxon>Pseudomonadati</taxon>
        <taxon>Pseudomonadota</taxon>
        <taxon>Betaproteobacteria</taxon>
        <taxon>Rhodocyclales</taxon>
        <taxon>Azonexaceae</taxon>
        <taxon>Dechloromonas</taxon>
    </lineage>
</organism>
<feature type="transmembrane region" description="Helical" evidence="1">
    <location>
        <begin position="31"/>
        <end position="49"/>
    </location>
</feature>
<reference evidence="2" key="1">
    <citation type="submission" date="2020-04" db="EMBL/GenBank/DDBJ databases">
        <title>Deep metagenomics examines the oral microbiome during advanced dental caries in children, revealing novel taxa and co-occurrences with host molecules.</title>
        <authorList>
            <person name="Baker J.L."/>
            <person name="Morton J.T."/>
            <person name="Dinis M."/>
            <person name="Alvarez R."/>
            <person name="Tran N.C."/>
            <person name="Knight R."/>
            <person name="Edlund A."/>
        </authorList>
    </citation>
    <scope>NUCLEOTIDE SEQUENCE</scope>
    <source>
        <strain evidence="2">JCVI_32_bin.24</strain>
    </source>
</reference>
<sequence length="115" mass="12719">MLSLGMLEWIGAIGGAAGALLLAFNNRWSGYGFVLFLVSNAAWMTYGLMTHTFGMVTMQIVCTGTSLLGVWRWLILPRLSRSRSYRDDLAMLPVQRLICPSRALQPCPNGESHGR</sequence>
<protein>
    <recommendedName>
        <fullName evidence="4">Nicotinamide riboside transporter PnuC</fullName>
    </recommendedName>
</protein>
<evidence type="ECO:0008006" key="4">
    <source>
        <dbReference type="Google" id="ProtNLM"/>
    </source>
</evidence>
<feature type="transmembrane region" description="Helical" evidence="1">
    <location>
        <begin position="55"/>
        <end position="76"/>
    </location>
</feature>
<dbReference type="AlphaFoldDB" id="A0A930BPE4"/>
<feature type="transmembrane region" description="Helical" evidence="1">
    <location>
        <begin position="6"/>
        <end position="24"/>
    </location>
</feature>
<keyword evidence="1" id="KW-0472">Membrane</keyword>
<comment type="caution">
    <text evidence="2">The sequence shown here is derived from an EMBL/GenBank/DDBJ whole genome shotgun (WGS) entry which is preliminary data.</text>
</comment>
<keyword evidence="1" id="KW-0812">Transmembrane</keyword>